<organism evidence="7 8">
    <name type="scientific">Corallococcus interemptor</name>
    <dbReference type="NCBI Taxonomy" id="2316720"/>
    <lineage>
        <taxon>Bacteria</taxon>
        <taxon>Pseudomonadati</taxon>
        <taxon>Myxococcota</taxon>
        <taxon>Myxococcia</taxon>
        <taxon>Myxococcales</taxon>
        <taxon>Cystobacterineae</taxon>
        <taxon>Myxococcaceae</taxon>
        <taxon>Corallococcus</taxon>
    </lineage>
</organism>
<evidence type="ECO:0000313" key="7">
    <source>
        <dbReference type="EMBL" id="RKH63661.1"/>
    </source>
</evidence>
<evidence type="ECO:0000256" key="3">
    <source>
        <dbReference type="ARBA" id="ARBA00022777"/>
    </source>
</evidence>
<keyword evidence="3 7" id="KW-0418">Kinase</keyword>
<proteinExistence type="predicted"/>
<keyword evidence="2" id="KW-0547">Nucleotide-binding</keyword>
<dbReference type="Proteomes" id="UP000282656">
    <property type="component" value="Unassembled WGS sequence"/>
</dbReference>
<evidence type="ECO:0000256" key="5">
    <source>
        <dbReference type="SAM" id="Phobius"/>
    </source>
</evidence>
<keyword evidence="1" id="KW-0808">Transferase</keyword>
<dbReference type="SUPFAM" id="SSF56112">
    <property type="entry name" value="Protein kinase-like (PK-like)"/>
    <property type="match status" value="1"/>
</dbReference>
<dbReference type="PANTHER" id="PTHR43289">
    <property type="entry name" value="MITOGEN-ACTIVATED PROTEIN KINASE KINASE KINASE 20-RELATED"/>
    <property type="match status" value="1"/>
</dbReference>
<evidence type="ECO:0000256" key="4">
    <source>
        <dbReference type="ARBA" id="ARBA00022840"/>
    </source>
</evidence>
<keyword evidence="5" id="KW-1133">Transmembrane helix</keyword>
<gene>
    <name evidence="7" type="ORF">D7X96_27450</name>
</gene>
<dbReference type="PANTHER" id="PTHR43289:SF6">
    <property type="entry name" value="SERINE_THREONINE-PROTEIN KINASE NEKL-3"/>
    <property type="match status" value="1"/>
</dbReference>
<feature type="domain" description="Protein kinase" evidence="6">
    <location>
        <begin position="19"/>
        <end position="294"/>
    </location>
</feature>
<evidence type="ECO:0000256" key="2">
    <source>
        <dbReference type="ARBA" id="ARBA00022741"/>
    </source>
</evidence>
<comment type="caution">
    <text evidence="7">The sequence shown here is derived from an EMBL/GenBank/DDBJ whole genome shotgun (WGS) entry which is preliminary data.</text>
</comment>
<dbReference type="InterPro" id="IPR011009">
    <property type="entry name" value="Kinase-like_dom_sf"/>
</dbReference>
<dbReference type="Gene3D" id="1.10.510.10">
    <property type="entry name" value="Transferase(Phosphotransferase) domain 1"/>
    <property type="match status" value="1"/>
</dbReference>
<dbReference type="Pfam" id="PF00069">
    <property type="entry name" value="Pkinase"/>
    <property type="match status" value="1"/>
</dbReference>
<reference evidence="8" key="1">
    <citation type="submission" date="2018-09" db="EMBL/GenBank/DDBJ databases">
        <authorList>
            <person name="Livingstone P.G."/>
            <person name="Whitworth D.E."/>
        </authorList>
    </citation>
    <scope>NUCLEOTIDE SEQUENCE [LARGE SCALE GENOMIC DNA]</scope>
    <source>
        <strain evidence="8">AB047A</strain>
    </source>
</reference>
<keyword evidence="5" id="KW-0472">Membrane</keyword>
<evidence type="ECO:0000259" key="6">
    <source>
        <dbReference type="PROSITE" id="PS50011"/>
    </source>
</evidence>
<keyword evidence="4" id="KW-0067">ATP-binding</keyword>
<keyword evidence="5" id="KW-0812">Transmembrane</keyword>
<sequence>MAGHGLLFIHAVKSHVGKYQPIRLLGEGIVEDSLAKAAGRWGIEKTLVLQCLRPDMAEDVGLAQIFLDTAKMAARLTHPHIVRIFDFGKADGTYFLAREHIDGLSLRRLIKHMAVQRMALPATLCARIISQACEGLAYAHDLTDPKTNEPLELIHHCIRPYNILLSREGTARVLDFGVDDFRTRWTPQHHVPNLSQHVYMAPEDIRGLRVDRRADVYSLGVVLYELLTTRRPFEGKSHWDVFQAVLSEPMVPVEQHRPDLPGALRAILARALAKDRDQRYPDCHAFRKDLEDFIRSEGKPVTPRQVARLVQQITASDDPEAQARPRLGRGWSLAAAVGLGVLLGCGALLWKMGTAPEPEKVRATPP</sequence>
<feature type="transmembrane region" description="Helical" evidence="5">
    <location>
        <begin position="331"/>
        <end position="350"/>
    </location>
</feature>
<dbReference type="Gene3D" id="3.30.200.20">
    <property type="entry name" value="Phosphorylase Kinase, domain 1"/>
    <property type="match status" value="1"/>
</dbReference>
<dbReference type="InterPro" id="IPR000719">
    <property type="entry name" value="Prot_kinase_dom"/>
</dbReference>
<dbReference type="CDD" id="cd14014">
    <property type="entry name" value="STKc_PknB_like"/>
    <property type="match status" value="1"/>
</dbReference>
<evidence type="ECO:0000256" key="1">
    <source>
        <dbReference type="ARBA" id="ARBA00022679"/>
    </source>
</evidence>
<evidence type="ECO:0000313" key="8">
    <source>
        <dbReference type="Proteomes" id="UP000282656"/>
    </source>
</evidence>
<name>A0A3A8Q7Z1_9BACT</name>
<accession>A0A3A8Q7Z1</accession>
<dbReference type="GO" id="GO:0004674">
    <property type="term" value="F:protein serine/threonine kinase activity"/>
    <property type="evidence" value="ECO:0007669"/>
    <property type="project" value="UniProtKB-KW"/>
</dbReference>
<protein>
    <submittedName>
        <fullName evidence="7">Serine/threonine protein kinase</fullName>
    </submittedName>
</protein>
<dbReference type="AlphaFoldDB" id="A0A3A8Q7Z1"/>
<keyword evidence="8" id="KW-1185">Reference proteome</keyword>
<keyword evidence="7" id="KW-0723">Serine/threonine-protein kinase</keyword>
<dbReference type="GO" id="GO:0005524">
    <property type="term" value="F:ATP binding"/>
    <property type="evidence" value="ECO:0007669"/>
    <property type="project" value="UniProtKB-KW"/>
</dbReference>
<dbReference type="EMBL" id="RAWM01000094">
    <property type="protein sequence ID" value="RKH63661.1"/>
    <property type="molecule type" value="Genomic_DNA"/>
</dbReference>
<dbReference type="PROSITE" id="PS50011">
    <property type="entry name" value="PROTEIN_KINASE_DOM"/>
    <property type="match status" value="1"/>
</dbReference>